<dbReference type="SUPFAM" id="SSF48726">
    <property type="entry name" value="Immunoglobulin"/>
    <property type="match status" value="2"/>
</dbReference>
<dbReference type="CDD" id="cd00063">
    <property type="entry name" value="FN3"/>
    <property type="match status" value="1"/>
</dbReference>
<feature type="domain" description="Ig-like" evidence="7">
    <location>
        <begin position="299"/>
        <end position="390"/>
    </location>
</feature>
<dbReference type="InterPro" id="IPR036116">
    <property type="entry name" value="FN3_sf"/>
</dbReference>
<proteinExistence type="predicted"/>
<dbReference type="PANTHER" id="PTHR11640">
    <property type="entry name" value="NEPHRIN"/>
    <property type="match status" value="1"/>
</dbReference>
<dbReference type="Proteomes" id="UP000887566">
    <property type="component" value="Unplaced"/>
</dbReference>
<dbReference type="Pfam" id="PF13927">
    <property type="entry name" value="Ig_3"/>
    <property type="match status" value="2"/>
</dbReference>
<dbReference type="GO" id="GO:0005911">
    <property type="term" value="C:cell-cell junction"/>
    <property type="evidence" value="ECO:0007669"/>
    <property type="project" value="TreeGrafter"/>
</dbReference>
<dbReference type="AlphaFoldDB" id="A0A914XM74"/>
<dbReference type="Gene3D" id="2.60.40.10">
    <property type="entry name" value="Immunoglobulins"/>
    <property type="match status" value="4"/>
</dbReference>
<keyword evidence="4" id="KW-0325">Glycoprotein</keyword>
<evidence type="ECO:0000313" key="10">
    <source>
        <dbReference type="WBParaSite" id="PSAMB.scaffold94size81209.g1933.t1"/>
    </source>
</evidence>
<comment type="subcellular location">
    <subcellularLocation>
        <location evidence="1">Membrane</location>
        <topology evidence="1">Single-pass type I membrane protein</topology>
    </subcellularLocation>
</comment>
<reference evidence="10" key="1">
    <citation type="submission" date="2022-11" db="UniProtKB">
        <authorList>
            <consortium name="WormBaseParasite"/>
        </authorList>
    </citation>
    <scope>IDENTIFICATION</scope>
</reference>
<dbReference type="SMART" id="SM00408">
    <property type="entry name" value="IGc2"/>
    <property type="match status" value="3"/>
</dbReference>
<dbReference type="GO" id="GO:0050839">
    <property type="term" value="F:cell adhesion molecule binding"/>
    <property type="evidence" value="ECO:0007669"/>
    <property type="project" value="TreeGrafter"/>
</dbReference>
<evidence type="ECO:0000256" key="4">
    <source>
        <dbReference type="ARBA" id="ARBA00023180"/>
    </source>
</evidence>
<dbReference type="InterPro" id="IPR003598">
    <property type="entry name" value="Ig_sub2"/>
</dbReference>
<keyword evidence="6" id="KW-0812">Transmembrane</keyword>
<keyword evidence="9" id="KW-1185">Reference proteome</keyword>
<organism evidence="9 10">
    <name type="scientific">Plectus sambesii</name>
    <dbReference type="NCBI Taxonomy" id="2011161"/>
    <lineage>
        <taxon>Eukaryota</taxon>
        <taxon>Metazoa</taxon>
        <taxon>Ecdysozoa</taxon>
        <taxon>Nematoda</taxon>
        <taxon>Chromadorea</taxon>
        <taxon>Plectida</taxon>
        <taxon>Plectina</taxon>
        <taxon>Plectoidea</taxon>
        <taxon>Plectidae</taxon>
        <taxon>Plectus</taxon>
    </lineage>
</organism>
<keyword evidence="5" id="KW-0393">Immunoglobulin domain</keyword>
<protein>
    <submittedName>
        <fullName evidence="10">Uncharacterized protein</fullName>
    </submittedName>
</protein>
<evidence type="ECO:0000256" key="3">
    <source>
        <dbReference type="ARBA" id="ARBA00023157"/>
    </source>
</evidence>
<keyword evidence="2 6" id="KW-0472">Membrane</keyword>
<keyword evidence="6" id="KW-1133">Transmembrane helix</keyword>
<dbReference type="InterPro" id="IPR003599">
    <property type="entry name" value="Ig_sub"/>
</dbReference>
<dbReference type="SMART" id="SM00060">
    <property type="entry name" value="FN3"/>
    <property type="match status" value="1"/>
</dbReference>
<dbReference type="PANTHER" id="PTHR11640:SF158">
    <property type="entry name" value="V-SET AND IMMUNOGLOBULIN DOMAIN-CONTAINING PROTEIN 10-LIKE 2"/>
    <property type="match status" value="1"/>
</dbReference>
<dbReference type="InterPro" id="IPR013783">
    <property type="entry name" value="Ig-like_fold"/>
</dbReference>
<dbReference type="GO" id="GO:0098609">
    <property type="term" value="P:cell-cell adhesion"/>
    <property type="evidence" value="ECO:0007669"/>
    <property type="project" value="TreeGrafter"/>
</dbReference>
<dbReference type="WBParaSite" id="PSAMB.scaffold94size81209.g1933.t1">
    <property type="protein sequence ID" value="PSAMB.scaffold94size81209.g1933.t1"/>
    <property type="gene ID" value="PSAMB.scaffold94size81209.g1933"/>
</dbReference>
<dbReference type="InterPro" id="IPR036179">
    <property type="entry name" value="Ig-like_dom_sf"/>
</dbReference>
<evidence type="ECO:0000313" key="9">
    <source>
        <dbReference type="Proteomes" id="UP000887566"/>
    </source>
</evidence>
<name>A0A914XM74_9BILA</name>
<dbReference type="InterPro" id="IPR003961">
    <property type="entry name" value="FN3_dom"/>
</dbReference>
<sequence length="551" mass="61774">MRAGNAERRRRVRPNRLPDWPRRPRAIPLRFHFMHSSYQTPSCTRWPLSTLRLFNRREILAAMGRSMLWGGAVAALRTGSSSEEEEAKLIISPPLNGDSGTKMVVKNGTKFTLSCIYDHHGHSSERVHWQNENGKEIDDESSASVFTLGLRERNTHNYKRLLVFRAIGHRDAGRYRCVAATDENSKEYDLSVNVDIVVVDPCKWVDSDEQVGAMEGGMVQVDCSAEGKPEARISITDEDGAPLSDDRYHVAGSQVTIDPVDRENDQDSIVQCVASQVFDDLGYTNVEVRKVSIDVWFAPEFTDDEIDRHGIADRNGSLICNVSDSNPPATDFQFFKGDDELADDSSKYRLEVNEDKQFAILHIKKVTDEDYGKYRCTVSNGKTSASQIINLMKAFPPDEVKASLEQTRADSLQWKLEASTEDSQLPVTELRVHYVRKQLIEDAVAGNFQELADTREAVWAKEGRVKHLEKSDDDVYEIEGLRPATEYVFRFQAVNQAGWGEPVEITAETSEVNPSDDDATDGASALSSTAAMAWVLIGMLLTVVFDGDRRV</sequence>
<dbReference type="SUPFAM" id="SSF49265">
    <property type="entry name" value="Fibronectin type III"/>
    <property type="match status" value="1"/>
</dbReference>
<dbReference type="Pfam" id="PF00041">
    <property type="entry name" value="fn3"/>
    <property type="match status" value="1"/>
</dbReference>
<dbReference type="PROSITE" id="PS50835">
    <property type="entry name" value="IG_LIKE"/>
    <property type="match status" value="2"/>
</dbReference>
<dbReference type="PROSITE" id="PS50853">
    <property type="entry name" value="FN3"/>
    <property type="match status" value="1"/>
</dbReference>
<evidence type="ECO:0000259" key="7">
    <source>
        <dbReference type="PROSITE" id="PS50835"/>
    </source>
</evidence>
<dbReference type="GO" id="GO:0005886">
    <property type="term" value="C:plasma membrane"/>
    <property type="evidence" value="ECO:0007669"/>
    <property type="project" value="TreeGrafter"/>
</dbReference>
<evidence type="ECO:0000256" key="1">
    <source>
        <dbReference type="ARBA" id="ARBA00004479"/>
    </source>
</evidence>
<evidence type="ECO:0000256" key="2">
    <source>
        <dbReference type="ARBA" id="ARBA00023136"/>
    </source>
</evidence>
<feature type="transmembrane region" description="Helical" evidence="6">
    <location>
        <begin position="525"/>
        <end position="545"/>
    </location>
</feature>
<accession>A0A914XM74</accession>
<feature type="domain" description="Ig-like" evidence="7">
    <location>
        <begin position="93"/>
        <end position="193"/>
    </location>
</feature>
<evidence type="ECO:0000256" key="6">
    <source>
        <dbReference type="SAM" id="Phobius"/>
    </source>
</evidence>
<dbReference type="InterPro" id="IPR007110">
    <property type="entry name" value="Ig-like_dom"/>
</dbReference>
<dbReference type="CDD" id="cd00096">
    <property type="entry name" value="Ig"/>
    <property type="match status" value="1"/>
</dbReference>
<feature type="domain" description="Fibronectin type-III" evidence="8">
    <location>
        <begin position="396"/>
        <end position="515"/>
    </location>
</feature>
<dbReference type="InterPro" id="IPR051275">
    <property type="entry name" value="Cell_adhesion_signaling"/>
</dbReference>
<evidence type="ECO:0000259" key="8">
    <source>
        <dbReference type="PROSITE" id="PS50853"/>
    </source>
</evidence>
<dbReference type="SMART" id="SM00409">
    <property type="entry name" value="IG"/>
    <property type="match status" value="3"/>
</dbReference>
<keyword evidence="3" id="KW-1015">Disulfide bond</keyword>
<evidence type="ECO:0000256" key="5">
    <source>
        <dbReference type="ARBA" id="ARBA00023319"/>
    </source>
</evidence>